<proteinExistence type="predicted"/>
<accession>A0A1Y3BBH9</accession>
<dbReference type="AlphaFoldDB" id="A0A1Y3BBH9"/>
<reference evidence="1 2" key="1">
    <citation type="submission" date="2017-03" db="EMBL/GenBank/DDBJ databases">
        <title>Genome Survey of Euroglyphus maynei.</title>
        <authorList>
            <person name="Arlian L.G."/>
            <person name="Morgan M.S."/>
            <person name="Rider S.D."/>
        </authorList>
    </citation>
    <scope>NUCLEOTIDE SEQUENCE [LARGE SCALE GENOMIC DNA]</scope>
    <source>
        <strain evidence="1">Arlian Lab</strain>
        <tissue evidence="1">Whole body</tissue>
    </source>
</reference>
<dbReference type="Proteomes" id="UP000194236">
    <property type="component" value="Unassembled WGS sequence"/>
</dbReference>
<name>A0A1Y3BBH9_EURMA</name>
<dbReference type="EMBL" id="MUJZ01028885">
    <property type="protein sequence ID" value="OTF78229.1"/>
    <property type="molecule type" value="Genomic_DNA"/>
</dbReference>
<sequence length="21" mass="2511">MRIKLLSLIVARMLKKVPMRN</sequence>
<evidence type="ECO:0000313" key="1">
    <source>
        <dbReference type="EMBL" id="OTF78229.1"/>
    </source>
</evidence>
<gene>
    <name evidence="1" type="ORF">BLA29_015052</name>
</gene>
<keyword evidence="2" id="KW-1185">Reference proteome</keyword>
<protein>
    <submittedName>
        <fullName evidence="1">Uncharacterized protein</fullName>
    </submittedName>
</protein>
<evidence type="ECO:0000313" key="2">
    <source>
        <dbReference type="Proteomes" id="UP000194236"/>
    </source>
</evidence>
<organism evidence="1 2">
    <name type="scientific">Euroglyphus maynei</name>
    <name type="common">Mayne's house dust mite</name>
    <dbReference type="NCBI Taxonomy" id="6958"/>
    <lineage>
        <taxon>Eukaryota</taxon>
        <taxon>Metazoa</taxon>
        <taxon>Ecdysozoa</taxon>
        <taxon>Arthropoda</taxon>
        <taxon>Chelicerata</taxon>
        <taxon>Arachnida</taxon>
        <taxon>Acari</taxon>
        <taxon>Acariformes</taxon>
        <taxon>Sarcoptiformes</taxon>
        <taxon>Astigmata</taxon>
        <taxon>Psoroptidia</taxon>
        <taxon>Analgoidea</taxon>
        <taxon>Pyroglyphidae</taxon>
        <taxon>Pyroglyphinae</taxon>
        <taxon>Euroglyphus</taxon>
    </lineage>
</organism>
<comment type="caution">
    <text evidence="1">The sequence shown here is derived from an EMBL/GenBank/DDBJ whole genome shotgun (WGS) entry which is preliminary data.</text>
</comment>